<name>A0A8J2BQC7_9BACT</name>
<dbReference type="Proteomes" id="UP000663859">
    <property type="component" value="Unassembled WGS sequence"/>
</dbReference>
<feature type="region of interest" description="Disordered" evidence="1">
    <location>
        <begin position="78"/>
        <end position="105"/>
    </location>
</feature>
<organism evidence="2 3">
    <name type="scientific">Candidatus Methylacidithermus pantelleriae</name>
    <dbReference type="NCBI Taxonomy" id="2744239"/>
    <lineage>
        <taxon>Bacteria</taxon>
        <taxon>Pseudomonadati</taxon>
        <taxon>Verrucomicrobiota</taxon>
        <taxon>Methylacidiphilae</taxon>
        <taxon>Methylacidiphilales</taxon>
        <taxon>Methylacidiphilaceae</taxon>
        <taxon>Candidatus Methylacidithermus</taxon>
    </lineage>
</organism>
<dbReference type="EMBL" id="CAJNOB010000001">
    <property type="protein sequence ID" value="CAF0688911.1"/>
    <property type="molecule type" value="Genomic_DNA"/>
</dbReference>
<evidence type="ECO:0000313" key="2">
    <source>
        <dbReference type="EMBL" id="CAF0688911.1"/>
    </source>
</evidence>
<evidence type="ECO:0000313" key="3">
    <source>
        <dbReference type="Proteomes" id="UP000663859"/>
    </source>
</evidence>
<evidence type="ECO:0000256" key="1">
    <source>
        <dbReference type="SAM" id="MobiDB-lite"/>
    </source>
</evidence>
<comment type="caution">
    <text evidence="2">The sequence shown here is derived from an EMBL/GenBank/DDBJ whole genome shotgun (WGS) entry which is preliminary data.</text>
</comment>
<keyword evidence="3" id="KW-1185">Reference proteome</keyword>
<gene>
    <name evidence="2" type="ORF">MPNT_10048</name>
</gene>
<sequence length="105" mass="11654">MCFMDVSRVYFEGAELEGPGLIRRELRFTEGIGGKFFFSIATHGQAVPILLQKFCGQPGGFEDACGVSRKTARRVGDPRKNFFHGGTEKARGTWTHSKGERPCAR</sequence>
<accession>A0A8J2BQC7</accession>
<protein>
    <submittedName>
        <fullName evidence="2">Uncharacterized protein</fullName>
    </submittedName>
</protein>
<proteinExistence type="predicted"/>
<reference evidence="2" key="1">
    <citation type="submission" date="2021-02" db="EMBL/GenBank/DDBJ databases">
        <authorList>
            <person name="Cremers G."/>
            <person name="Picone N."/>
        </authorList>
    </citation>
    <scope>NUCLEOTIDE SEQUENCE</scope>
    <source>
        <strain evidence="2">PQ17</strain>
    </source>
</reference>
<dbReference type="AlphaFoldDB" id="A0A8J2BQC7"/>